<evidence type="ECO:0000256" key="4">
    <source>
        <dbReference type="ARBA" id="ARBA00023186"/>
    </source>
</evidence>
<dbReference type="Pfam" id="PF13623">
    <property type="entry name" value="SurA_N_2"/>
    <property type="match status" value="1"/>
</dbReference>
<gene>
    <name evidence="6" type="ORF">ELD05_11745</name>
</gene>
<evidence type="ECO:0000313" key="7">
    <source>
        <dbReference type="Proteomes" id="UP000282930"/>
    </source>
</evidence>
<keyword evidence="5" id="KW-0732">Signal</keyword>
<sequence length="236" mass="27052">MKEKRIKRSFSLIIVVVLSLMSFSIASSADIWADCGQKIKKIQQSEDNRVVAVVNGEKIFKKDLEIAYLIDRAAYLSQKEAFEKFSKKYKTAEAKPPVEKTKKEILNGMIEDLLLLQAAKKEGFMASDKEAKEYYEKAKKTVQDIINGKTPGDAEATRLANDAIEKLIKGWGITREEYEKKAIEQTRNMLSIQKLLDAKFKKFKAQSKNLVIGDFRKEYINLLKKKAKITIYEKNI</sequence>
<comment type="subcellular location">
    <subcellularLocation>
        <location evidence="1">Cell membrane</location>
    </subcellularLocation>
</comment>
<evidence type="ECO:0000256" key="5">
    <source>
        <dbReference type="SAM" id="SignalP"/>
    </source>
</evidence>
<keyword evidence="3" id="KW-0472">Membrane</keyword>
<dbReference type="AlphaFoldDB" id="A0A3T0D876"/>
<keyword evidence="2" id="KW-1003">Cell membrane</keyword>
<accession>A0A3T0D876</accession>
<dbReference type="GO" id="GO:0005886">
    <property type="term" value="C:plasma membrane"/>
    <property type="evidence" value="ECO:0007669"/>
    <property type="project" value="UniProtKB-SubCell"/>
</dbReference>
<keyword evidence="4" id="KW-0143">Chaperone</keyword>
<dbReference type="PANTHER" id="PTHR47529:SF1">
    <property type="entry name" value="PERIPLASMIC CHAPERONE PPID"/>
    <property type="match status" value="1"/>
</dbReference>
<proteinExistence type="predicted"/>
<evidence type="ECO:0008006" key="8">
    <source>
        <dbReference type="Google" id="ProtNLM"/>
    </source>
</evidence>
<dbReference type="InterPro" id="IPR027304">
    <property type="entry name" value="Trigger_fact/SurA_dom_sf"/>
</dbReference>
<dbReference type="RefSeq" id="WP_127352576.1">
    <property type="nucleotide sequence ID" value="NZ_CP034791.1"/>
</dbReference>
<name>A0A3T0D876_9FIRM</name>
<dbReference type="KEGG" id="ccha:ELD05_11745"/>
<dbReference type="Gene3D" id="1.10.4030.10">
    <property type="entry name" value="Porin chaperone SurA, peptide-binding domain"/>
    <property type="match status" value="1"/>
</dbReference>
<protein>
    <recommendedName>
        <fullName evidence="8">PpiC domain-containing protein</fullName>
    </recommendedName>
</protein>
<organism evidence="6 7">
    <name type="scientific">Caldicellulosiruptor changbaiensis</name>
    <dbReference type="NCBI Taxonomy" id="1222016"/>
    <lineage>
        <taxon>Bacteria</taxon>
        <taxon>Bacillati</taxon>
        <taxon>Bacillota</taxon>
        <taxon>Bacillota incertae sedis</taxon>
        <taxon>Caldicellulosiruptorales</taxon>
        <taxon>Caldicellulosiruptoraceae</taxon>
        <taxon>Caldicellulosiruptor</taxon>
    </lineage>
</organism>
<evidence type="ECO:0000256" key="3">
    <source>
        <dbReference type="ARBA" id="ARBA00023136"/>
    </source>
</evidence>
<reference evidence="6 7" key="1">
    <citation type="submission" date="2018-12" db="EMBL/GenBank/DDBJ databases">
        <title>Genome sequence from the cellulolytic species, Caldicellulosiruptor changbaiensis.</title>
        <authorList>
            <person name="Blumer-Schuette S.E."/>
            <person name="Mendoza C."/>
        </authorList>
    </citation>
    <scope>NUCLEOTIDE SEQUENCE [LARGE SCALE GENOMIC DNA]</scope>
    <source>
        <strain evidence="6 7">CBS-Z</strain>
    </source>
</reference>
<feature type="chain" id="PRO_5019451816" description="PpiC domain-containing protein" evidence="5">
    <location>
        <begin position="30"/>
        <end position="236"/>
    </location>
</feature>
<evidence type="ECO:0000256" key="2">
    <source>
        <dbReference type="ARBA" id="ARBA00022475"/>
    </source>
</evidence>
<dbReference type="InterPro" id="IPR052029">
    <property type="entry name" value="PpiD_chaperone"/>
</dbReference>
<dbReference type="PANTHER" id="PTHR47529">
    <property type="entry name" value="PEPTIDYL-PROLYL CIS-TRANS ISOMERASE D"/>
    <property type="match status" value="1"/>
</dbReference>
<evidence type="ECO:0000313" key="6">
    <source>
        <dbReference type="EMBL" id="AZT91244.1"/>
    </source>
</evidence>
<dbReference type="Proteomes" id="UP000282930">
    <property type="component" value="Chromosome"/>
</dbReference>
<dbReference type="SUPFAM" id="SSF109998">
    <property type="entry name" value="Triger factor/SurA peptide-binding domain-like"/>
    <property type="match status" value="1"/>
</dbReference>
<feature type="signal peptide" evidence="5">
    <location>
        <begin position="1"/>
        <end position="29"/>
    </location>
</feature>
<keyword evidence="7" id="KW-1185">Reference proteome</keyword>
<evidence type="ECO:0000256" key="1">
    <source>
        <dbReference type="ARBA" id="ARBA00004236"/>
    </source>
</evidence>
<dbReference type="EMBL" id="CP034791">
    <property type="protein sequence ID" value="AZT91244.1"/>
    <property type="molecule type" value="Genomic_DNA"/>
</dbReference>